<evidence type="ECO:0000313" key="3">
    <source>
        <dbReference type="Proteomes" id="UP000735302"/>
    </source>
</evidence>
<reference evidence="2 3" key="1">
    <citation type="journal article" date="2021" name="Elife">
        <title>Chloroplast acquisition without the gene transfer in kleptoplastic sea slugs, Plakobranchus ocellatus.</title>
        <authorList>
            <person name="Maeda T."/>
            <person name="Takahashi S."/>
            <person name="Yoshida T."/>
            <person name="Shimamura S."/>
            <person name="Takaki Y."/>
            <person name="Nagai Y."/>
            <person name="Toyoda A."/>
            <person name="Suzuki Y."/>
            <person name="Arimoto A."/>
            <person name="Ishii H."/>
            <person name="Satoh N."/>
            <person name="Nishiyama T."/>
            <person name="Hasebe M."/>
            <person name="Maruyama T."/>
            <person name="Minagawa J."/>
            <person name="Obokata J."/>
            <person name="Shigenobu S."/>
        </authorList>
    </citation>
    <scope>NUCLEOTIDE SEQUENCE [LARGE SCALE GENOMIC DNA]</scope>
</reference>
<organism evidence="2 3">
    <name type="scientific">Plakobranchus ocellatus</name>
    <dbReference type="NCBI Taxonomy" id="259542"/>
    <lineage>
        <taxon>Eukaryota</taxon>
        <taxon>Metazoa</taxon>
        <taxon>Spiralia</taxon>
        <taxon>Lophotrochozoa</taxon>
        <taxon>Mollusca</taxon>
        <taxon>Gastropoda</taxon>
        <taxon>Heterobranchia</taxon>
        <taxon>Euthyneura</taxon>
        <taxon>Panpulmonata</taxon>
        <taxon>Sacoglossa</taxon>
        <taxon>Placobranchoidea</taxon>
        <taxon>Plakobranchidae</taxon>
        <taxon>Plakobranchus</taxon>
    </lineage>
</organism>
<dbReference type="Proteomes" id="UP000735302">
    <property type="component" value="Unassembled WGS sequence"/>
</dbReference>
<evidence type="ECO:0000313" key="2">
    <source>
        <dbReference type="EMBL" id="GFO15622.1"/>
    </source>
</evidence>
<evidence type="ECO:0000256" key="1">
    <source>
        <dbReference type="SAM" id="MobiDB-lite"/>
    </source>
</evidence>
<name>A0AAV4B7Z9_9GAST</name>
<keyword evidence="3" id="KW-1185">Reference proteome</keyword>
<dbReference type="EMBL" id="BLXT01004610">
    <property type="protein sequence ID" value="GFO15622.1"/>
    <property type="molecule type" value="Genomic_DNA"/>
</dbReference>
<sequence>MNGSRLIVFSACQMFCDNSIQHCYIVDWKYCDKLKQVHKEWTCGCSSRQAHENVLVYRFFWNIGRVLADYHEETVTVFCGTKTEDKATVEVVTFTRFPQVEKGRLFLCKGSRGYLRWTFAPQSTTVKARFQVHAIEWFHVIKDRARLIARLVFHQDNVFLYRNVFNKSCMSQNSYNKTAYDKQPSHQQGQIDKRSG</sequence>
<accession>A0AAV4B7Z9</accession>
<proteinExistence type="predicted"/>
<gene>
    <name evidence="2" type="ORF">PoB_004212700</name>
</gene>
<comment type="caution">
    <text evidence="2">The sequence shown here is derived from an EMBL/GenBank/DDBJ whole genome shotgun (WGS) entry which is preliminary data.</text>
</comment>
<feature type="region of interest" description="Disordered" evidence="1">
    <location>
        <begin position="177"/>
        <end position="196"/>
    </location>
</feature>
<dbReference type="AlphaFoldDB" id="A0AAV4B7Z9"/>
<protein>
    <submittedName>
        <fullName evidence="2">Uncharacterized protein</fullName>
    </submittedName>
</protein>